<feature type="active site" description="Proton donor; for dehydratase activity" evidence="8">
    <location>
        <position position="830"/>
    </location>
</feature>
<evidence type="ECO:0000259" key="10">
    <source>
        <dbReference type="PROSITE" id="PS50075"/>
    </source>
</evidence>
<dbReference type="InterPro" id="IPR036736">
    <property type="entry name" value="ACP-like_sf"/>
</dbReference>
<keyword evidence="3" id="KW-0596">Phosphopantetheine</keyword>
<dbReference type="CDD" id="cd00833">
    <property type="entry name" value="PKS"/>
    <property type="match status" value="3"/>
</dbReference>
<feature type="domain" description="Ketosynthase family 3 (KS3)" evidence="11">
    <location>
        <begin position="2555"/>
        <end position="2981"/>
    </location>
</feature>
<dbReference type="InterPro" id="IPR013968">
    <property type="entry name" value="PKS_KR"/>
</dbReference>
<protein>
    <recommendedName>
        <fullName evidence="15">SDR family NAD(P)-dependent oxidoreductase</fullName>
    </recommendedName>
</protein>
<evidence type="ECO:0000256" key="2">
    <source>
        <dbReference type="ARBA" id="ARBA00004792"/>
    </source>
</evidence>
<dbReference type="InterPro" id="IPR049551">
    <property type="entry name" value="PKS_DH_C"/>
</dbReference>
<evidence type="ECO:0000256" key="1">
    <source>
        <dbReference type="ARBA" id="ARBA00004496"/>
    </source>
</evidence>
<dbReference type="SMART" id="SM00826">
    <property type="entry name" value="PKS_DH"/>
    <property type="match status" value="1"/>
</dbReference>
<feature type="domain" description="Ketosynthase family 3 (KS3)" evidence="11">
    <location>
        <begin position="1524"/>
        <end position="1956"/>
    </location>
</feature>
<dbReference type="Gene3D" id="1.10.1240.100">
    <property type="match status" value="3"/>
</dbReference>
<dbReference type="PANTHER" id="PTHR43775">
    <property type="entry name" value="FATTY ACID SYNTHASE"/>
    <property type="match status" value="1"/>
</dbReference>
<feature type="region of interest" description="Disordered" evidence="9">
    <location>
        <begin position="2507"/>
        <end position="2554"/>
    </location>
</feature>
<keyword evidence="6" id="KW-0808">Transferase</keyword>
<evidence type="ECO:0008006" key="15">
    <source>
        <dbReference type="Google" id="ProtNLM"/>
    </source>
</evidence>
<dbReference type="InterPro" id="IPR009081">
    <property type="entry name" value="PP-bd_ACP"/>
</dbReference>
<dbReference type="PANTHER" id="PTHR43775:SF37">
    <property type="entry name" value="SI:DKEY-61P9.11"/>
    <property type="match status" value="1"/>
</dbReference>
<dbReference type="InterPro" id="IPR057326">
    <property type="entry name" value="KR_dom"/>
</dbReference>
<dbReference type="InterPro" id="IPR020806">
    <property type="entry name" value="PKS_PP-bd"/>
</dbReference>
<evidence type="ECO:0000256" key="5">
    <source>
        <dbReference type="ARBA" id="ARBA00022553"/>
    </source>
</evidence>
<dbReference type="PROSITE" id="PS50075">
    <property type="entry name" value="CARRIER"/>
    <property type="match status" value="2"/>
</dbReference>
<feature type="region of interest" description="Disordered" evidence="9">
    <location>
        <begin position="1488"/>
        <end position="1524"/>
    </location>
</feature>
<feature type="domain" description="Ketosynthase family 3 (KS3)" evidence="11">
    <location>
        <begin position="7"/>
        <end position="435"/>
    </location>
</feature>
<dbReference type="Gene3D" id="3.40.50.720">
    <property type="entry name" value="NAD(P)-binding Rossmann-like Domain"/>
    <property type="match status" value="1"/>
</dbReference>
<keyword evidence="5" id="KW-0597">Phosphoprotein</keyword>
<gene>
    <name evidence="13" type="ORF">GCM10020366_38710</name>
</gene>
<evidence type="ECO:0000256" key="6">
    <source>
        <dbReference type="ARBA" id="ARBA00022679"/>
    </source>
</evidence>
<evidence type="ECO:0000256" key="8">
    <source>
        <dbReference type="PROSITE-ProRule" id="PRU01363"/>
    </source>
</evidence>
<sequence>MDHGTDDHDIAIIGTSLRLPGSRTMDEFWEHLAAGRSLISEVPERRWRKEDHLGDPRREFNKTSSAWGGFVDDVDCFDAEFFQISPREAQSMDPQQRMALELSWHAVEDAGYRADRLAGSATGVFLGVCHWDYAELVEQEVAEVDAYYPTGAAYAIIANRVSHHFDFRGPSVVNDTACASSLVAVQQGVQALLTGDCEYALAGGVNLTWSARHFIAFAKAGMLSPDGKCRAFDAGANGYVRGEGGGVVLLKRAADARRDGDPVHAVIKGIGSNHGGRTSSLTVTNPDAQAELISGIYRRAGVAPETVSYVETHGPGTPVGDPIEIRGLKKAFADLRGGAEVPAEHRCGVGSVKTNIGHLEGAAGVAGMLKVILAMRHRQLPGTVHFRKLNPLIKLAGSPLHVVAELTDWDVPGPLRAGVSSFGFGGTNAHVLLESGADVPADEEAPGEWWLPVSARDEQRLRASCAVLADWVRRRVERGERPALADIARTLRDGRVPMAERAAFRAADLETWADQLESLAAGERPAGCERGRAGEDVPAGLDAEDLGELGARWLEQGRYDKFAAAWATGLPVDWSQWPAQGRRLHLPGYAFARTPHWFTPTAPSNLSPRPVEAPAPAVSESPAPETAASETAASETAVPEPAAPETAALGAGERSGDDWTFPVRFDDTQGYVRDHVVGGTRIVPGVAVLDLALAAARAAGHRTPRVRNAVWIRPLAVGPDGLDARLRLTPGGDGHDYALADAAGEPYASGRVEPGADAAESVDLAELRARHPRELAADAGYAALRASGIEHGPALRALTSVRTGPDGVLAELRLPAAAAPGPRLHPAILDSALLAALAVGGPDGGWREPSAPAVPFALDELTAPAATGSTAHAWLRPAAGARRRGKVDVDLFDESGRLCARFTGYTARPLGGAPAAEPRHDLLEVTGAWIDEPAAAEGPVGPVVVLNAALDEDLVAASAARLGADVLPLPVPAGAADAAAMRAAFESCYGHLQRLGGKGRVLVVAPGEPDSPVFGPLAALLKTARLEDPAFRGTLVLLDGFDPRDAARFERVVHTEAATEDAEVAHTRDGRRLRHGTTEIPAGAAGESLLRTGGVYWITGGAGGIGRLLAEHLCLRHGATVVVSGRSEQAPTPPHERVHYVRADVTDAASVRDAVRTIRAEHGRLDGVFHAAGVLDDGYLATTPLASTAAVLAPKVDGTAHLAAAIDDLDLDFLLLFGSVAGAFGGAAQAGYAAANAHLDALALRRQATGAETRVLDWPLWADGGMRMDAATTAYLRKRTGTVPLPTEAGLAAVERALRAGAPVRRVVLHGERAKLRVYAGLDRPVAAVPVTTSAPAAVELDDAELAERAQDFLRAVFAEVTRQDPDGILADEKLEHYGIDSIAIVDLTSTLEDSFGSLPKTLFFEHVDLRGVAEYFVAEHRTRLLELVAPVESAVEGIEETAAAGSDAAGPQGSPVLEPAVAATISTIPATPAAAIPATARASATATPDAAGSPVAATTSSIAATPTATTTPRPADPRHDPGRHDIAVVGMAGRYPGADTLEEFWDLLSEGRHSFETVPASRWHHGDIHFDERDVLGKTVVRTGTFLRDVDAFDPRYFNISQRNAEIMSPEVRLFLQTGVTALEDAGYSRETLRRRYDGDVGVLVGSMNNSYAYYGFQNMLQRGTTTSGSEVGVMANMLSYHYGFTGPSVFVDTMCASSAACVHQAVRLLRDGETRMVVVGGINLMLHPYDLISTSQAHFTTKSADVVRSYGLGADGTILGEGVGAVVLKPLGEAVSDGDHVYGVIKGSGLTNAGVRNGFTVPSPQQQARAVERALDDADVDARTISYLEGHGSATSLGDPIEIKGASLAFGRDTDDTGFCALGSVKSNVAHLLSGSGLVGLTKVLLQLRHRTLAPSLHSETLSPAIDFDATPFAVQRERAAWERPVVRGEQVPRRAGITSIGAGGINVHLVVEEHDGTVVAAPDSGGPQLLVFSAMTPQALRTVLGDLRDHLGSARPGLDALAYGLQTGKNELPCRLAFVATDARHALERLTALSGVDLTADAPVLPEGVEFVASTLRQRRAANAATVEQAVADRDLAALARHWSQGAAVDWDRLWPLGTRPAKLSLPAYPFERVRCWYPEFDDAPSVLRPLAFTRRAHPWVGENRSDLHGVRYELKPRGDELLDYVHTAGRKRRYATLALLDGALAFARVAGIDGPLRVRDAEWAALPAPADETETLEWRLGGASGAHRVELRHADGTPRFAATVEAVAGERVPDVPVDVPDELDQDGFYAALGAAGLDARPYSRSVEGVARLRDGRLLVRVGEPALCQDPHKRHVHVPAWVLAGVLQGVQHALGDPDATALRVAELHGEELDRTRVLVLDRVADAEFRIELADERGRVLGRIDRAEFGTGELPGSVRGSAVAVVPALAAPVAAPSSAAAPESTSDDESRLVRALRETVADQLKFDLAEIDADTHFHAYGFESIALATLATELNGLLGVELSPAVFFECPNIRSLAEHLRERWPDRAAASEQTAAAPAQAASAPAQAPPERAPAAPAPLGPAQQPPAAESASDAVAVVGAAGRFPGAADLDEFWRRLRAGDDLVTPYPGDRFDERYADTVARTDFPKFAGQLADVDRFDAGFFNLSRLEAELMDPQQRLALETTWAALEDGGYAPARLPERTGVYFGVSGNDYHQLLNASGVAPDGYTATGNAHSVLANRISFVLDVHGPSEPIDTACSSSLVALHRAVQDIRSGRCEMALAGGVNLLLSVDTFAATQQTGMLSPDGRCKTFAADADGYVRAEGVAVVLLKPLAAAVRDGDAIWGVVRGSAENHGGRAGSLTAPNGVAQAALVREAMGELDPGSIGYVEAHGTGTALGDPVEVNALATAYRDLGGPGTDGRPWALGSVKTNIGHAESAAGLAGVLKVLLAMRHRELPPTLHCDRLNPHLPLSGGEFEVVRRGQVWEPRADADGRAWPLRAGVSSFGFGGANAHVVLEAPPRPRRAPADGGPQAVLLSARDDERLRETARRLRDHLRGAPATALPDLAHTLQVGREAMERRLGLVADSVEQLVSALDRYLAGDGTGLHVGGVPRSRGTGVRRGTAHSPEVARALRDGRLDEVVRLWCAGSEVDWSVLHPAGTGVLRLPGYPFARERYRVPDATPGNHWNDRGNPGARPGTGSVVRKTAALAEETAVVEGRSPEPGFDTGAYAALLDAVLDDRLGPDALSDA</sequence>
<dbReference type="InterPro" id="IPR050091">
    <property type="entry name" value="PKS_NRPS_Biosynth_Enz"/>
</dbReference>
<comment type="pathway">
    <text evidence="2">Antibiotic biosynthesis.</text>
</comment>
<dbReference type="InterPro" id="IPR049900">
    <property type="entry name" value="PKS_mFAS_DH"/>
</dbReference>
<dbReference type="PROSITE" id="PS52019">
    <property type="entry name" value="PKS_MFAS_DH"/>
    <property type="match status" value="1"/>
</dbReference>
<evidence type="ECO:0000259" key="12">
    <source>
        <dbReference type="PROSITE" id="PS52019"/>
    </source>
</evidence>
<dbReference type="Pfam" id="PF21089">
    <property type="entry name" value="PKS_DH_N"/>
    <property type="match status" value="1"/>
</dbReference>
<evidence type="ECO:0000313" key="14">
    <source>
        <dbReference type="Proteomes" id="UP001500483"/>
    </source>
</evidence>
<dbReference type="InterPro" id="IPR049552">
    <property type="entry name" value="PKS_DH_N"/>
</dbReference>
<feature type="domain" description="Carrier" evidence="10">
    <location>
        <begin position="2429"/>
        <end position="2506"/>
    </location>
</feature>
<dbReference type="InterPro" id="IPR054514">
    <property type="entry name" value="RhiE-like_linker"/>
</dbReference>
<dbReference type="Proteomes" id="UP001500483">
    <property type="component" value="Unassembled WGS sequence"/>
</dbReference>
<dbReference type="InterPro" id="IPR016039">
    <property type="entry name" value="Thiolase-like"/>
</dbReference>
<feature type="compositionally biased region" description="Low complexity" evidence="9">
    <location>
        <begin position="610"/>
        <end position="648"/>
    </location>
</feature>
<proteinExistence type="predicted"/>
<dbReference type="Gene3D" id="3.40.47.10">
    <property type="match status" value="3"/>
</dbReference>
<dbReference type="Pfam" id="PF08659">
    <property type="entry name" value="KR"/>
    <property type="match status" value="1"/>
</dbReference>
<dbReference type="InterPro" id="IPR014030">
    <property type="entry name" value="Ketoacyl_synth_N"/>
</dbReference>
<feature type="region of interest" description="Disordered" evidence="9">
    <location>
        <begin position="3143"/>
        <end position="3163"/>
    </location>
</feature>
<dbReference type="InterPro" id="IPR018201">
    <property type="entry name" value="Ketoacyl_synth_AS"/>
</dbReference>
<dbReference type="InterPro" id="IPR032821">
    <property type="entry name" value="PKS_assoc"/>
</dbReference>
<keyword evidence="4" id="KW-0963">Cytoplasm</keyword>
<feature type="compositionally biased region" description="Low complexity" evidence="9">
    <location>
        <begin position="2543"/>
        <end position="2554"/>
    </location>
</feature>
<feature type="region of interest" description="C-terminal hotdog fold" evidence="8">
    <location>
        <begin position="772"/>
        <end position="916"/>
    </location>
</feature>
<name>A0ABP6RRX3_9PSEU</name>
<evidence type="ECO:0000259" key="11">
    <source>
        <dbReference type="PROSITE" id="PS52004"/>
    </source>
</evidence>
<dbReference type="InterPro" id="IPR042104">
    <property type="entry name" value="PKS_dehydratase_sf"/>
</dbReference>
<dbReference type="InterPro" id="IPR020807">
    <property type="entry name" value="PKS_DH"/>
</dbReference>
<comment type="caution">
    <text evidence="13">The sequence shown here is derived from an EMBL/GenBank/DDBJ whole genome shotgun (WGS) entry which is preliminary data.</text>
</comment>
<dbReference type="PROSITE" id="PS00606">
    <property type="entry name" value="KS3_1"/>
    <property type="match status" value="1"/>
</dbReference>
<feature type="region of interest" description="Disordered" evidence="9">
    <location>
        <begin position="601"/>
        <end position="660"/>
    </location>
</feature>
<accession>A0ABP6RRX3</accession>
<feature type="domain" description="Carrier" evidence="10">
    <location>
        <begin position="1345"/>
        <end position="1421"/>
    </location>
</feature>
<evidence type="ECO:0000256" key="4">
    <source>
        <dbReference type="ARBA" id="ARBA00022490"/>
    </source>
</evidence>
<feature type="compositionally biased region" description="Low complexity" evidence="9">
    <location>
        <begin position="1488"/>
        <end position="1514"/>
    </location>
</feature>
<dbReference type="CDD" id="cd08953">
    <property type="entry name" value="KR_2_SDR_x"/>
    <property type="match status" value="1"/>
</dbReference>
<feature type="compositionally biased region" description="Low complexity" evidence="9">
    <location>
        <begin position="2510"/>
        <end position="2528"/>
    </location>
</feature>
<comment type="subcellular location">
    <subcellularLocation>
        <location evidence="1">Cytoplasm</location>
    </subcellularLocation>
</comment>
<evidence type="ECO:0000256" key="9">
    <source>
        <dbReference type="SAM" id="MobiDB-lite"/>
    </source>
</evidence>
<keyword evidence="7" id="KW-0677">Repeat</keyword>
<dbReference type="SUPFAM" id="SSF47336">
    <property type="entry name" value="ACP-like"/>
    <property type="match status" value="2"/>
</dbReference>
<dbReference type="Pfam" id="PF00109">
    <property type="entry name" value="ketoacyl-synt"/>
    <property type="match status" value="3"/>
</dbReference>
<dbReference type="SUPFAM" id="SSF51735">
    <property type="entry name" value="NAD(P)-binding Rossmann-fold domains"/>
    <property type="match status" value="1"/>
</dbReference>
<dbReference type="SMART" id="SM00822">
    <property type="entry name" value="PKS_KR"/>
    <property type="match status" value="1"/>
</dbReference>
<dbReference type="Pfam" id="PF02801">
    <property type="entry name" value="Ketoacyl-synt_C"/>
    <property type="match status" value="3"/>
</dbReference>
<organism evidence="13 14">
    <name type="scientific">Saccharopolyspora gregorii</name>
    <dbReference type="NCBI Taxonomy" id="33914"/>
    <lineage>
        <taxon>Bacteria</taxon>
        <taxon>Bacillati</taxon>
        <taxon>Actinomycetota</taxon>
        <taxon>Actinomycetes</taxon>
        <taxon>Pseudonocardiales</taxon>
        <taxon>Pseudonocardiaceae</taxon>
        <taxon>Saccharopolyspora</taxon>
    </lineage>
</organism>
<dbReference type="RefSeq" id="WP_344928463.1">
    <property type="nucleotide sequence ID" value="NZ_BAAAYK010000038.1"/>
</dbReference>
<dbReference type="Pfam" id="PF00550">
    <property type="entry name" value="PP-binding"/>
    <property type="match status" value="2"/>
</dbReference>
<dbReference type="Pfam" id="PF22336">
    <property type="entry name" value="RhiE-like_linker"/>
    <property type="match status" value="2"/>
</dbReference>
<dbReference type="SMART" id="SM00823">
    <property type="entry name" value="PKS_PP"/>
    <property type="match status" value="2"/>
</dbReference>
<dbReference type="InterPro" id="IPR014031">
    <property type="entry name" value="Ketoacyl_synth_C"/>
</dbReference>
<dbReference type="EMBL" id="BAAAYK010000038">
    <property type="protein sequence ID" value="GAA3360093.1"/>
    <property type="molecule type" value="Genomic_DNA"/>
</dbReference>
<dbReference type="InterPro" id="IPR036291">
    <property type="entry name" value="NAD(P)-bd_dom_sf"/>
</dbReference>
<dbReference type="Gene3D" id="3.10.129.110">
    <property type="entry name" value="Polyketide synthase dehydratase"/>
    <property type="match status" value="2"/>
</dbReference>
<dbReference type="SMART" id="SM01294">
    <property type="entry name" value="PKS_PP_betabranch"/>
    <property type="match status" value="1"/>
</dbReference>
<keyword evidence="14" id="KW-1185">Reference proteome</keyword>
<dbReference type="SMART" id="SM00825">
    <property type="entry name" value="PKS_KS"/>
    <property type="match status" value="3"/>
</dbReference>
<dbReference type="SUPFAM" id="SSF53901">
    <property type="entry name" value="Thiolase-like"/>
    <property type="match status" value="3"/>
</dbReference>
<dbReference type="Pfam" id="PF14765">
    <property type="entry name" value="PS-DH"/>
    <property type="match status" value="1"/>
</dbReference>
<feature type="domain" description="PKS/mFAS DH" evidence="12">
    <location>
        <begin position="640"/>
        <end position="916"/>
    </location>
</feature>
<feature type="active site" description="Proton acceptor; for dehydratase activity" evidence="8">
    <location>
        <position position="675"/>
    </location>
</feature>
<evidence type="ECO:0000256" key="3">
    <source>
        <dbReference type="ARBA" id="ARBA00022450"/>
    </source>
</evidence>
<feature type="compositionally biased region" description="Pro residues" evidence="9">
    <location>
        <begin position="2529"/>
        <end position="2542"/>
    </location>
</feature>
<evidence type="ECO:0000256" key="7">
    <source>
        <dbReference type="ARBA" id="ARBA00022737"/>
    </source>
</evidence>
<reference evidence="14" key="1">
    <citation type="journal article" date="2019" name="Int. J. Syst. Evol. Microbiol.">
        <title>The Global Catalogue of Microorganisms (GCM) 10K type strain sequencing project: providing services to taxonomists for standard genome sequencing and annotation.</title>
        <authorList>
            <consortium name="The Broad Institute Genomics Platform"/>
            <consortium name="The Broad Institute Genome Sequencing Center for Infectious Disease"/>
            <person name="Wu L."/>
            <person name="Ma J."/>
        </authorList>
    </citation>
    <scope>NUCLEOTIDE SEQUENCE [LARGE SCALE GENOMIC DNA]</scope>
    <source>
        <strain evidence="14">JCM 9687</strain>
    </source>
</reference>
<dbReference type="InterPro" id="IPR006162">
    <property type="entry name" value="Ppantetheine_attach_site"/>
</dbReference>
<dbReference type="Pfam" id="PF16197">
    <property type="entry name" value="KAsynt_C_assoc"/>
    <property type="match status" value="1"/>
</dbReference>
<dbReference type="InterPro" id="IPR020841">
    <property type="entry name" value="PKS_Beta-ketoAc_synthase_dom"/>
</dbReference>
<feature type="region of interest" description="N-terminal hotdog fold" evidence="8">
    <location>
        <begin position="640"/>
        <end position="759"/>
    </location>
</feature>
<evidence type="ECO:0000313" key="13">
    <source>
        <dbReference type="EMBL" id="GAA3360093.1"/>
    </source>
</evidence>
<dbReference type="PROSITE" id="PS52004">
    <property type="entry name" value="KS3_2"/>
    <property type="match status" value="3"/>
</dbReference>
<dbReference type="Gene3D" id="1.10.1200.10">
    <property type="entry name" value="ACP-like"/>
    <property type="match status" value="2"/>
</dbReference>
<dbReference type="PROSITE" id="PS00012">
    <property type="entry name" value="PHOSPHOPANTETHEINE"/>
    <property type="match status" value="2"/>
</dbReference>